<dbReference type="Gene3D" id="1.10.1660.10">
    <property type="match status" value="1"/>
</dbReference>
<dbReference type="NCBIfam" id="TIGR01764">
    <property type="entry name" value="excise"/>
    <property type="match status" value="1"/>
</dbReference>
<proteinExistence type="predicted"/>
<comment type="caution">
    <text evidence="2">The sequence shown here is derived from an EMBL/GenBank/DDBJ whole genome shotgun (WGS) entry which is preliminary data.</text>
</comment>
<name>A0A7C2ZH66_9AQUI</name>
<sequence length="74" mass="8884">MWMTVKEASEYLRVHPNTIRRWVAKGLLREYRLNRKVVRYRKEDLDALFMSKPKRGRKPGWSALAQILQRRGDG</sequence>
<protein>
    <submittedName>
        <fullName evidence="2">DNA-binding protein</fullName>
    </submittedName>
</protein>
<keyword evidence="2" id="KW-0238">DNA-binding</keyword>
<dbReference type="Pfam" id="PF12728">
    <property type="entry name" value="HTH_17"/>
    <property type="match status" value="1"/>
</dbReference>
<evidence type="ECO:0000313" key="2">
    <source>
        <dbReference type="EMBL" id="HEW45347.1"/>
    </source>
</evidence>
<accession>A0A7C2ZH66</accession>
<evidence type="ECO:0000259" key="1">
    <source>
        <dbReference type="Pfam" id="PF12728"/>
    </source>
</evidence>
<dbReference type="GO" id="GO:0003677">
    <property type="term" value="F:DNA binding"/>
    <property type="evidence" value="ECO:0007669"/>
    <property type="project" value="UniProtKB-KW"/>
</dbReference>
<feature type="domain" description="Helix-turn-helix" evidence="1">
    <location>
        <begin position="2"/>
        <end position="50"/>
    </location>
</feature>
<dbReference type="InterPro" id="IPR009061">
    <property type="entry name" value="DNA-bd_dom_put_sf"/>
</dbReference>
<dbReference type="SUPFAM" id="SSF46955">
    <property type="entry name" value="Putative DNA-binding domain"/>
    <property type="match status" value="1"/>
</dbReference>
<dbReference type="InterPro" id="IPR010093">
    <property type="entry name" value="SinI_DNA-bd"/>
</dbReference>
<gene>
    <name evidence="2" type="ORF">ENO47_01550</name>
</gene>
<dbReference type="InterPro" id="IPR041657">
    <property type="entry name" value="HTH_17"/>
</dbReference>
<organism evidence="2">
    <name type="scientific">Hydrogenobacter sp</name>
    <dbReference type="NCBI Taxonomy" id="2152829"/>
    <lineage>
        <taxon>Bacteria</taxon>
        <taxon>Pseudomonadati</taxon>
        <taxon>Aquificota</taxon>
        <taxon>Aquificia</taxon>
        <taxon>Aquificales</taxon>
        <taxon>Aquificaceae</taxon>
        <taxon>Hydrogenobacter</taxon>
    </lineage>
</organism>
<dbReference type="EMBL" id="DSFP01000022">
    <property type="protein sequence ID" value="HEW45347.1"/>
    <property type="molecule type" value="Genomic_DNA"/>
</dbReference>
<reference evidence="2" key="1">
    <citation type="journal article" date="2020" name="mSystems">
        <title>Genome- and Community-Level Interaction Insights into Carbon Utilization and Element Cycling Functions of Hydrothermarchaeota in Hydrothermal Sediment.</title>
        <authorList>
            <person name="Zhou Z."/>
            <person name="Liu Y."/>
            <person name="Xu W."/>
            <person name="Pan J."/>
            <person name="Luo Z.H."/>
            <person name="Li M."/>
        </authorList>
    </citation>
    <scope>NUCLEOTIDE SEQUENCE [LARGE SCALE GENOMIC DNA]</scope>
    <source>
        <strain evidence="2">SpSt-132</strain>
    </source>
</reference>
<dbReference type="AlphaFoldDB" id="A0A7C2ZH66"/>